<keyword evidence="1" id="KW-1133">Transmembrane helix</keyword>
<protein>
    <submittedName>
        <fullName evidence="2">ABC transporter family protein</fullName>
    </submittedName>
</protein>
<evidence type="ECO:0000256" key="1">
    <source>
        <dbReference type="SAM" id="Phobius"/>
    </source>
</evidence>
<feature type="transmembrane region" description="Helical" evidence="1">
    <location>
        <begin position="31"/>
        <end position="49"/>
    </location>
</feature>
<dbReference type="AlphaFoldDB" id="A0A2P2KTL5"/>
<accession>A0A2P2KTL5</accession>
<evidence type="ECO:0000313" key="2">
    <source>
        <dbReference type="EMBL" id="MBX09071.1"/>
    </source>
</evidence>
<reference evidence="2" key="1">
    <citation type="submission" date="2018-02" db="EMBL/GenBank/DDBJ databases">
        <title>Rhizophora mucronata_Transcriptome.</title>
        <authorList>
            <person name="Meera S.P."/>
            <person name="Sreeshan A."/>
            <person name="Augustine A."/>
        </authorList>
    </citation>
    <scope>NUCLEOTIDE SEQUENCE</scope>
    <source>
        <tissue evidence="2">Leaf</tissue>
    </source>
</reference>
<sequence>MELKREVGLLWQQFKALLVKNLLLSWRNKRATFLQLFASLVFILLLFCIDRATRSMNYGTTAYKSVTDPLVSFYPSIPPCEDKLYIKFPCFDFLWSGNDSFRVRNIVRSIMANNPGRAIPSSKVLANRNFKNFSFFNYCASLFDYHRHGALNENIRIHNTRENSLGWSTHA</sequence>
<name>A0A2P2KTL5_RHIMU</name>
<proteinExistence type="predicted"/>
<keyword evidence="1" id="KW-0472">Membrane</keyword>
<keyword evidence="1" id="KW-0812">Transmembrane</keyword>
<organism evidence="2">
    <name type="scientific">Rhizophora mucronata</name>
    <name type="common">Asiatic mangrove</name>
    <dbReference type="NCBI Taxonomy" id="61149"/>
    <lineage>
        <taxon>Eukaryota</taxon>
        <taxon>Viridiplantae</taxon>
        <taxon>Streptophyta</taxon>
        <taxon>Embryophyta</taxon>
        <taxon>Tracheophyta</taxon>
        <taxon>Spermatophyta</taxon>
        <taxon>Magnoliopsida</taxon>
        <taxon>eudicotyledons</taxon>
        <taxon>Gunneridae</taxon>
        <taxon>Pentapetalae</taxon>
        <taxon>rosids</taxon>
        <taxon>fabids</taxon>
        <taxon>Malpighiales</taxon>
        <taxon>Rhizophoraceae</taxon>
        <taxon>Rhizophora</taxon>
    </lineage>
</organism>
<dbReference type="EMBL" id="GGEC01028587">
    <property type="protein sequence ID" value="MBX09071.1"/>
    <property type="molecule type" value="Transcribed_RNA"/>
</dbReference>